<protein>
    <recommendedName>
        <fullName evidence="5">DUF4112 domain-containing protein</fullName>
    </recommendedName>
</protein>
<keyword evidence="4" id="KW-1185">Reference proteome</keyword>
<evidence type="ECO:0000256" key="2">
    <source>
        <dbReference type="SAM" id="Phobius"/>
    </source>
</evidence>
<dbReference type="AlphaFoldDB" id="A0A0C3C6Y4"/>
<evidence type="ECO:0000256" key="1">
    <source>
        <dbReference type="SAM" id="MobiDB-lite"/>
    </source>
</evidence>
<feature type="compositionally biased region" description="Low complexity" evidence="1">
    <location>
        <begin position="269"/>
        <end position="282"/>
    </location>
</feature>
<dbReference type="Pfam" id="PF13430">
    <property type="entry name" value="DUF4112"/>
    <property type="match status" value="1"/>
</dbReference>
<feature type="compositionally biased region" description="Basic and acidic residues" evidence="1">
    <location>
        <begin position="292"/>
        <end position="303"/>
    </location>
</feature>
<reference evidence="4" key="2">
    <citation type="submission" date="2015-01" db="EMBL/GenBank/DDBJ databases">
        <title>Evolutionary Origins and Diversification of the Mycorrhizal Mutualists.</title>
        <authorList>
            <consortium name="DOE Joint Genome Institute"/>
            <consortium name="Mycorrhizal Genomics Consortium"/>
            <person name="Kohler A."/>
            <person name="Kuo A."/>
            <person name="Nagy L.G."/>
            <person name="Floudas D."/>
            <person name="Copeland A."/>
            <person name="Barry K.W."/>
            <person name="Cichocki N."/>
            <person name="Veneault-Fourrey C."/>
            <person name="LaButti K."/>
            <person name="Lindquist E.A."/>
            <person name="Lipzen A."/>
            <person name="Lundell T."/>
            <person name="Morin E."/>
            <person name="Murat C."/>
            <person name="Riley R."/>
            <person name="Ohm R."/>
            <person name="Sun H."/>
            <person name="Tunlid A."/>
            <person name="Henrissat B."/>
            <person name="Grigoriev I.V."/>
            <person name="Hibbett D.S."/>
            <person name="Martin F."/>
        </authorList>
    </citation>
    <scope>NUCLEOTIDE SEQUENCE [LARGE SCALE GENOMIC DNA]</scope>
    <source>
        <strain evidence="4">h7</strain>
    </source>
</reference>
<sequence length="314" mass="34538">MSALLGKAGKKLFEKHLERYAPADPLYEFYTNDKGKQKRRKRELPPGLSARDARILRKLKFRAHYLDKGFSFCGLRFGWTFLIGLIPLVGDVADVALNYLLIVRPATKAEIPPWLMRRMMLNNAISAGVGFVPFVGDVILAVYKANSRNVALLEEFLRIRGEEFIKMGGKDTNDDDSGEPQKQRWWTSNTIKSGELSKADQEQVKPGAGMTALELKDSLPGLPPGAKNARPKRAQSGTPVASTSAPVVVDSNLDPVSSSRSKGKKAKDSGSGSDSSGFSFFGRGKKRTTAVKPEREATRDSRFIEGAMDSTDRI</sequence>
<dbReference type="PANTHER" id="PTHR35519:SF2">
    <property type="entry name" value="PH DOMAIN PROTEIN"/>
    <property type="match status" value="1"/>
</dbReference>
<keyword evidence="2" id="KW-0812">Transmembrane</keyword>
<name>A0A0C3C6Y4_HEBCY</name>
<feature type="transmembrane region" description="Helical" evidence="2">
    <location>
        <begin position="124"/>
        <end position="143"/>
    </location>
</feature>
<reference evidence="3 4" key="1">
    <citation type="submission" date="2014-04" db="EMBL/GenBank/DDBJ databases">
        <authorList>
            <consortium name="DOE Joint Genome Institute"/>
            <person name="Kuo A."/>
            <person name="Gay G."/>
            <person name="Dore J."/>
            <person name="Kohler A."/>
            <person name="Nagy L.G."/>
            <person name="Floudas D."/>
            <person name="Copeland A."/>
            <person name="Barry K.W."/>
            <person name="Cichocki N."/>
            <person name="Veneault-Fourrey C."/>
            <person name="LaButti K."/>
            <person name="Lindquist E.A."/>
            <person name="Lipzen A."/>
            <person name="Lundell T."/>
            <person name="Morin E."/>
            <person name="Murat C."/>
            <person name="Sun H."/>
            <person name="Tunlid A."/>
            <person name="Henrissat B."/>
            <person name="Grigoriev I.V."/>
            <person name="Hibbett D.S."/>
            <person name="Martin F."/>
            <person name="Nordberg H.P."/>
            <person name="Cantor M.N."/>
            <person name="Hua S.X."/>
        </authorList>
    </citation>
    <scope>NUCLEOTIDE SEQUENCE [LARGE SCALE GENOMIC DNA]</scope>
    <source>
        <strain evidence="4">h7</strain>
    </source>
</reference>
<feature type="compositionally biased region" description="Polar residues" evidence="1">
    <location>
        <begin position="235"/>
        <end position="245"/>
    </location>
</feature>
<gene>
    <name evidence="3" type="ORF">M413DRAFT_447300</name>
</gene>
<keyword evidence="2" id="KW-0472">Membrane</keyword>
<evidence type="ECO:0000313" key="4">
    <source>
        <dbReference type="Proteomes" id="UP000053424"/>
    </source>
</evidence>
<dbReference type="InterPro" id="IPR025187">
    <property type="entry name" value="DUF4112"/>
</dbReference>
<keyword evidence="2" id="KW-1133">Transmembrane helix</keyword>
<dbReference type="OrthoDB" id="2103474at2759"/>
<feature type="transmembrane region" description="Helical" evidence="2">
    <location>
        <begin position="77"/>
        <end position="103"/>
    </location>
</feature>
<organism evidence="3 4">
    <name type="scientific">Hebeloma cylindrosporum</name>
    <dbReference type="NCBI Taxonomy" id="76867"/>
    <lineage>
        <taxon>Eukaryota</taxon>
        <taxon>Fungi</taxon>
        <taxon>Dikarya</taxon>
        <taxon>Basidiomycota</taxon>
        <taxon>Agaricomycotina</taxon>
        <taxon>Agaricomycetes</taxon>
        <taxon>Agaricomycetidae</taxon>
        <taxon>Agaricales</taxon>
        <taxon>Agaricineae</taxon>
        <taxon>Hymenogastraceae</taxon>
        <taxon>Hebeloma</taxon>
    </lineage>
</organism>
<dbReference type="HOGENOM" id="CLU_067862_2_1_1"/>
<accession>A0A0C3C6Y4</accession>
<evidence type="ECO:0008006" key="5">
    <source>
        <dbReference type="Google" id="ProtNLM"/>
    </source>
</evidence>
<dbReference type="EMBL" id="KN831786">
    <property type="protein sequence ID" value="KIM39371.1"/>
    <property type="molecule type" value="Genomic_DNA"/>
</dbReference>
<proteinExistence type="predicted"/>
<dbReference type="PANTHER" id="PTHR35519">
    <property type="entry name" value="MEMBRANE PROTEINS"/>
    <property type="match status" value="1"/>
</dbReference>
<feature type="region of interest" description="Disordered" evidence="1">
    <location>
        <begin position="168"/>
        <end position="314"/>
    </location>
</feature>
<dbReference type="Proteomes" id="UP000053424">
    <property type="component" value="Unassembled WGS sequence"/>
</dbReference>
<dbReference type="STRING" id="686832.A0A0C3C6Y4"/>
<evidence type="ECO:0000313" key="3">
    <source>
        <dbReference type="EMBL" id="KIM39371.1"/>
    </source>
</evidence>